<dbReference type="InterPro" id="IPR027417">
    <property type="entry name" value="P-loop_NTPase"/>
</dbReference>
<evidence type="ECO:0000313" key="2">
    <source>
        <dbReference type="EMBL" id="CAB4964544.1"/>
    </source>
</evidence>
<dbReference type="SUPFAM" id="SSF52540">
    <property type="entry name" value="P-loop containing nucleoside triphosphate hydrolases"/>
    <property type="match status" value="1"/>
</dbReference>
<name>A0A6J7LFP0_9ZZZZ</name>
<dbReference type="CDD" id="cd02019">
    <property type="entry name" value="NK"/>
    <property type="match status" value="1"/>
</dbReference>
<dbReference type="Gene3D" id="3.40.50.300">
    <property type="entry name" value="P-loop containing nucleotide triphosphate hydrolases"/>
    <property type="match status" value="1"/>
</dbReference>
<proteinExistence type="predicted"/>
<dbReference type="AlphaFoldDB" id="A0A6J7LFP0"/>
<sequence>MPSESSADSSADSGTDPRTTAGLVAGRVLDAPPTLGTGRLVCIDGPAGSGKTTLAAAITDLAPHAHVVHCDELLEGWRGLPGLSGSVERLLDPLVVGEVGRWRRWDWVADGWAEWHAVAPGGLVVLEGVGCWSPAIAHRVGVLVWVEAAPDLRLARGLARDGEHMRPHWEQWRTDEEQLFARLRTREHADLVVTTG</sequence>
<gene>
    <name evidence="2" type="ORF">UFOPK3662_03570</name>
</gene>
<feature type="compositionally biased region" description="Low complexity" evidence="1">
    <location>
        <begin position="1"/>
        <end position="13"/>
    </location>
</feature>
<accession>A0A6J7LFP0</accession>
<protein>
    <submittedName>
        <fullName evidence="2">Unannotated protein</fullName>
    </submittedName>
</protein>
<evidence type="ECO:0000256" key="1">
    <source>
        <dbReference type="SAM" id="MobiDB-lite"/>
    </source>
</evidence>
<reference evidence="2" key="1">
    <citation type="submission" date="2020-05" db="EMBL/GenBank/DDBJ databases">
        <authorList>
            <person name="Chiriac C."/>
            <person name="Salcher M."/>
            <person name="Ghai R."/>
            <person name="Kavagutti S V."/>
        </authorList>
    </citation>
    <scope>NUCLEOTIDE SEQUENCE</scope>
</reference>
<organism evidence="2">
    <name type="scientific">freshwater metagenome</name>
    <dbReference type="NCBI Taxonomy" id="449393"/>
    <lineage>
        <taxon>unclassified sequences</taxon>
        <taxon>metagenomes</taxon>
        <taxon>ecological metagenomes</taxon>
    </lineage>
</organism>
<feature type="region of interest" description="Disordered" evidence="1">
    <location>
        <begin position="1"/>
        <end position="25"/>
    </location>
</feature>
<dbReference type="EMBL" id="CAFBMW010000047">
    <property type="protein sequence ID" value="CAB4964544.1"/>
    <property type="molecule type" value="Genomic_DNA"/>
</dbReference>